<protein>
    <recommendedName>
        <fullName evidence="3">N-acetyl sugar amidotransferase</fullName>
    </recommendedName>
</protein>
<dbReference type="RefSeq" id="WP_064010211.1">
    <property type="nucleotide sequence ID" value="NZ_LUUG01000109.1"/>
</dbReference>
<sequence>MANCNRCLISDDVPDVTLNAKGVCNLCEAFNPQNNILDEKNRIDREKDLEQALQSCKNQGEYDCLVPVSGGKDSIYLLYKLKVEYGLKVLAFTTDINIPPIAWDNIVRTLDKLEIDHAIYRPSKIFYKKLFRHLLTNQERRGAVYTVSYVYAPLFEGDAIKLAIEKKIPLILAGYSPGQPEPERMFYEFSRKLICEVDWTPPALKTCGNFNSQELARFFNPKNYPKDTQFPRYLAPYHAWQYSQEDVMRKVVELGLVKSGKHASPIFSNYPINWLLMYSDLKHFGFNPYLPEFAALIREGKANRRQWKLLIPIVDFMIRNKLFLGAEVKNSLEWLNLSEHELTINQSQGAYDPPMPA</sequence>
<dbReference type="OrthoDB" id="9765475at2"/>
<name>A0A177LZF6_METMH</name>
<evidence type="ECO:0008006" key="3">
    <source>
        <dbReference type="Google" id="ProtNLM"/>
    </source>
</evidence>
<organism evidence="1 2">
    <name type="scientific">Methylomonas methanica</name>
    <dbReference type="NCBI Taxonomy" id="421"/>
    <lineage>
        <taxon>Bacteria</taxon>
        <taxon>Pseudomonadati</taxon>
        <taxon>Pseudomonadota</taxon>
        <taxon>Gammaproteobacteria</taxon>
        <taxon>Methylococcales</taxon>
        <taxon>Methylococcaceae</taxon>
        <taxon>Methylomonas</taxon>
    </lineage>
</organism>
<reference evidence="1 2" key="1">
    <citation type="submission" date="2016-03" db="EMBL/GenBank/DDBJ databases">
        <authorList>
            <person name="Ploux O."/>
        </authorList>
    </citation>
    <scope>NUCLEOTIDE SEQUENCE [LARGE SCALE GENOMIC DNA]</scope>
    <source>
        <strain evidence="1 2">R-45363</strain>
    </source>
</reference>
<proteinExistence type="predicted"/>
<dbReference type="AlphaFoldDB" id="A0A177LZF6"/>
<comment type="caution">
    <text evidence="1">The sequence shown here is derived from an EMBL/GenBank/DDBJ whole genome shotgun (WGS) entry which is preliminary data.</text>
</comment>
<evidence type="ECO:0000313" key="2">
    <source>
        <dbReference type="Proteomes" id="UP000078090"/>
    </source>
</evidence>
<gene>
    <name evidence="1" type="ORF">A1332_20325</name>
</gene>
<accession>A0A177LZF6</accession>
<dbReference type="SUPFAM" id="SSF52402">
    <property type="entry name" value="Adenine nucleotide alpha hydrolases-like"/>
    <property type="match status" value="1"/>
</dbReference>
<dbReference type="Proteomes" id="UP000078090">
    <property type="component" value="Unassembled WGS sequence"/>
</dbReference>
<evidence type="ECO:0000313" key="1">
    <source>
        <dbReference type="EMBL" id="OAH98342.1"/>
    </source>
</evidence>
<dbReference type="InterPro" id="IPR014729">
    <property type="entry name" value="Rossmann-like_a/b/a_fold"/>
</dbReference>
<dbReference type="Gene3D" id="3.40.50.620">
    <property type="entry name" value="HUPs"/>
    <property type="match status" value="1"/>
</dbReference>
<dbReference type="EMBL" id="LUUG01000109">
    <property type="protein sequence ID" value="OAH98342.1"/>
    <property type="molecule type" value="Genomic_DNA"/>
</dbReference>